<evidence type="ECO:0000313" key="5">
    <source>
        <dbReference type="Proteomes" id="UP001605036"/>
    </source>
</evidence>
<gene>
    <name evidence="4" type="ORF">R1flu_021193</name>
</gene>
<evidence type="ECO:0000256" key="2">
    <source>
        <dbReference type="PROSITE-ProRule" id="PRU00708"/>
    </source>
</evidence>
<feature type="repeat" description="PPR" evidence="2">
    <location>
        <begin position="285"/>
        <end position="319"/>
    </location>
</feature>
<dbReference type="PROSITE" id="PS51375">
    <property type="entry name" value="PPR"/>
    <property type="match status" value="3"/>
</dbReference>
<keyword evidence="1" id="KW-0677">Repeat</keyword>
<sequence>MELSLSSPPARVLLNGSSTLGKAMALARIASSVSVDRVGASSFGKWGNSTTSVIDGARPCFLGFPSRRRDAAETQRIASRIPGKECGRVRASSVEAGITEPQSWDESEQIEFNGDDDEVQGGASGIAADPDDVKDEENGSTIPKKESKRGKRARLERELLELGTSPIDVLTSSEEEGWRTDVFWTVVNILAVNSRVPEVLLVFEWWKQQANYTPRELHYVRFMRMCGYAHLVDRCKELFDEMVSVGIQPTVGTYTCLLQCYAEAGLFDKAEETLDLMLEAGLKPNAVTYTGLLHAYGKHGRYNEMAKVFNDMKTYQTSQPDCAPTAVTYSVVVQCYARGGLFRRMERVFQEMVSKNLSPDALSVNASVQAYAEAGLLKEMERTYSLIKMYRVGIKLETVRAVASAYIRKSYFYQLGNFVRHVKRNRLNMGNLLENLLLLSHAANFQMRGLAREYIILKESGFDGDITSFNIRALAFSQAKMFWDLRVTVLEMQHQKIMPDLVTYGAVVDAYVAAELVGKLPEALMEMHNLDARADIRTDTLVFEAFGRGVFQLCCEELALEVRHEEHRHLTYANLIGYFLKKLEITGAIST</sequence>
<proteinExistence type="predicted"/>
<evidence type="ECO:0000313" key="4">
    <source>
        <dbReference type="EMBL" id="KAL2653065.1"/>
    </source>
</evidence>
<dbReference type="InterPro" id="IPR011990">
    <property type="entry name" value="TPR-like_helical_dom_sf"/>
</dbReference>
<dbReference type="Pfam" id="PF13812">
    <property type="entry name" value="PPR_3"/>
    <property type="match status" value="1"/>
</dbReference>
<feature type="repeat" description="PPR" evidence="2">
    <location>
        <begin position="250"/>
        <end position="284"/>
    </location>
</feature>
<dbReference type="EMBL" id="JBHFFA010000001">
    <property type="protein sequence ID" value="KAL2653065.1"/>
    <property type="molecule type" value="Genomic_DNA"/>
</dbReference>
<protein>
    <recommendedName>
        <fullName evidence="6">Pentatricopeptide repeat-containing protein</fullName>
    </recommendedName>
</protein>
<feature type="region of interest" description="Disordered" evidence="3">
    <location>
        <begin position="114"/>
        <end position="150"/>
    </location>
</feature>
<dbReference type="Gene3D" id="1.25.40.10">
    <property type="entry name" value="Tetratricopeptide repeat domain"/>
    <property type="match status" value="3"/>
</dbReference>
<evidence type="ECO:0000256" key="1">
    <source>
        <dbReference type="ARBA" id="ARBA00022737"/>
    </source>
</evidence>
<feature type="repeat" description="PPR" evidence="2">
    <location>
        <begin position="325"/>
        <end position="359"/>
    </location>
</feature>
<dbReference type="PANTHER" id="PTHR47493">
    <property type="entry name" value="OS08G0520200 PROTEIN"/>
    <property type="match status" value="1"/>
</dbReference>
<dbReference type="NCBIfam" id="TIGR00756">
    <property type="entry name" value="PPR"/>
    <property type="match status" value="3"/>
</dbReference>
<keyword evidence="5" id="KW-1185">Reference proteome</keyword>
<organism evidence="4 5">
    <name type="scientific">Riccia fluitans</name>
    <dbReference type="NCBI Taxonomy" id="41844"/>
    <lineage>
        <taxon>Eukaryota</taxon>
        <taxon>Viridiplantae</taxon>
        <taxon>Streptophyta</taxon>
        <taxon>Embryophyta</taxon>
        <taxon>Marchantiophyta</taxon>
        <taxon>Marchantiopsida</taxon>
        <taxon>Marchantiidae</taxon>
        <taxon>Marchantiales</taxon>
        <taxon>Ricciaceae</taxon>
        <taxon>Riccia</taxon>
    </lineage>
</organism>
<comment type="caution">
    <text evidence="4">The sequence shown here is derived from an EMBL/GenBank/DDBJ whole genome shotgun (WGS) entry which is preliminary data.</text>
</comment>
<accession>A0ABD1ZP01</accession>
<dbReference type="InterPro" id="IPR002885">
    <property type="entry name" value="PPR_rpt"/>
</dbReference>
<evidence type="ECO:0000256" key="3">
    <source>
        <dbReference type="SAM" id="MobiDB-lite"/>
    </source>
</evidence>
<name>A0ABD1ZP01_9MARC</name>
<dbReference type="Pfam" id="PF01535">
    <property type="entry name" value="PPR"/>
    <property type="match status" value="1"/>
</dbReference>
<dbReference type="PANTHER" id="PTHR47493:SF1">
    <property type="entry name" value="OS08G0520200 PROTEIN"/>
    <property type="match status" value="1"/>
</dbReference>
<dbReference type="Proteomes" id="UP001605036">
    <property type="component" value="Unassembled WGS sequence"/>
</dbReference>
<dbReference type="AlphaFoldDB" id="A0ABD1ZP01"/>
<evidence type="ECO:0008006" key="6">
    <source>
        <dbReference type="Google" id="ProtNLM"/>
    </source>
</evidence>
<reference evidence="4 5" key="1">
    <citation type="submission" date="2024-09" db="EMBL/GenBank/DDBJ databases">
        <title>Chromosome-scale assembly of Riccia fluitans.</title>
        <authorList>
            <person name="Paukszto L."/>
            <person name="Sawicki J."/>
            <person name="Karawczyk K."/>
            <person name="Piernik-Szablinska J."/>
            <person name="Szczecinska M."/>
            <person name="Mazdziarz M."/>
        </authorList>
    </citation>
    <scope>NUCLEOTIDE SEQUENCE [LARGE SCALE GENOMIC DNA]</scope>
    <source>
        <strain evidence="4">Rf_01</strain>
        <tissue evidence="4">Aerial parts of the thallus</tissue>
    </source>
</reference>